<evidence type="ECO:0000313" key="6">
    <source>
        <dbReference type="Proteomes" id="UP001200430"/>
    </source>
</evidence>
<evidence type="ECO:0000256" key="2">
    <source>
        <dbReference type="ARBA" id="ARBA00023125"/>
    </source>
</evidence>
<keyword evidence="1" id="KW-0805">Transcription regulation</keyword>
<reference evidence="5 6" key="1">
    <citation type="submission" date="2022-01" db="EMBL/GenBank/DDBJ databases">
        <title>Dethiosulfovibrio faecalis sp. nov., a novel proteolytic, non-sulfur-reducing bacterium isolated from a marine aquaculture solid waste bioreactor.</title>
        <authorList>
            <person name="Grabowski S."/>
            <person name="Apolinario E."/>
            <person name="Schneider N."/>
            <person name="Marshall C.W."/>
            <person name="Sowers K.R."/>
        </authorList>
    </citation>
    <scope>NUCLEOTIDE SEQUENCE [LARGE SCALE GENOMIC DNA]</scope>
    <source>
        <strain evidence="5 6">DSM 12537</strain>
    </source>
</reference>
<dbReference type="PRINTS" id="PR00035">
    <property type="entry name" value="HTHGNTR"/>
</dbReference>
<dbReference type="RefSeq" id="WP_236097802.1">
    <property type="nucleotide sequence ID" value="NZ_JAKGUD010000001.1"/>
</dbReference>
<proteinExistence type="predicted"/>
<keyword evidence="6" id="KW-1185">Reference proteome</keyword>
<dbReference type="SMART" id="SM00345">
    <property type="entry name" value="HTH_GNTR"/>
    <property type="match status" value="1"/>
</dbReference>
<dbReference type="SUPFAM" id="SSF46785">
    <property type="entry name" value="Winged helix' DNA-binding domain"/>
    <property type="match status" value="1"/>
</dbReference>
<dbReference type="Gene3D" id="1.20.120.530">
    <property type="entry name" value="GntR ligand-binding domain-like"/>
    <property type="match status" value="1"/>
</dbReference>
<dbReference type="CDD" id="cd07377">
    <property type="entry name" value="WHTH_GntR"/>
    <property type="match status" value="1"/>
</dbReference>
<keyword evidence="3" id="KW-0804">Transcription</keyword>
<evidence type="ECO:0000256" key="1">
    <source>
        <dbReference type="ARBA" id="ARBA00023015"/>
    </source>
</evidence>
<dbReference type="PANTHER" id="PTHR43537">
    <property type="entry name" value="TRANSCRIPTIONAL REGULATOR, GNTR FAMILY"/>
    <property type="match status" value="1"/>
</dbReference>
<dbReference type="Pfam" id="PF07729">
    <property type="entry name" value="FCD"/>
    <property type="match status" value="1"/>
</dbReference>
<comment type="caution">
    <text evidence="5">The sequence shown here is derived from an EMBL/GenBank/DDBJ whole genome shotgun (WGS) entry which is preliminary data.</text>
</comment>
<keyword evidence="2" id="KW-0238">DNA-binding</keyword>
<dbReference type="Pfam" id="PF00392">
    <property type="entry name" value="GntR"/>
    <property type="match status" value="1"/>
</dbReference>
<evidence type="ECO:0000313" key="5">
    <source>
        <dbReference type="EMBL" id="MCF4141413.1"/>
    </source>
</evidence>
<dbReference type="EMBL" id="JAKGUD010000001">
    <property type="protein sequence ID" value="MCF4141413.1"/>
    <property type="molecule type" value="Genomic_DNA"/>
</dbReference>
<dbReference type="SUPFAM" id="SSF48008">
    <property type="entry name" value="GntR ligand-binding domain-like"/>
    <property type="match status" value="1"/>
</dbReference>
<dbReference type="Proteomes" id="UP001200430">
    <property type="component" value="Unassembled WGS sequence"/>
</dbReference>
<sequence length="221" mass="25440">MRDTVLYTTTADYVYHELRSQILTKKLKAGQRLPEIAIAKQLDVSRTPVREALRKLANEGIVQLIPNGGARLTAPTREEIESTYEVREYLEKLSVKKAATRITPLQICKLEEQIEKEEKSFEDKDLEGYLEINKRFHSIIAEGSGNVVLAEYIENILSRAYVYMVFYENFFDFHDNPSLNEHRAILSALSRHDEKLSVQLMKNHLDLSCQGLVSKPRGEQQ</sequence>
<accession>A0ABS9EJN4</accession>
<dbReference type="PROSITE" id="PS50949">
    <property type="entry name" value="HTH_GNTR"/>
    <property type="match status" value="1"/>
</dbReference>
<gene>
    <name evidence="5" type="ORF">L2W38_01090</name>
</gene>
<organism evidence="5 6">
    <name type="scientific">Dethiosulfovibrio marinus</name>
    <dbReference type="NCBI Taxonomy" id="133532"/>
    <lineage>
        <taxon>Bacteria</taxon>
        <taxon>Thermotogati</taxon>
        <taxon>Synergistota</taxon>
        <taxon>Synergistia</taxon>
        <taxon>Synergistales</taxon>
        <taxon>Dethiosulfovibrionaceae</taxon>
        <taxon>Dethiosulfovibrio</taxon>
    </lineage>
</organism>
<evidence type="ECO:0000256" key="3">
    <source>
        <dbReference type="ARBA" id="ARBA00023163"/>
    </source>
</evidence>
<protein>
    <submittedName>
        <fullName evidence="5">GntR family transcriptional regulator</fullName>
    </submittedName>
</protein>
<dbReference type="SMART" id="SM00895">
    <property type="entry name" value="FCD"/>
    <property type="match status" value="1"/>
</dbReference>
<dbReference type="InterPro" id="IPR036388">
    <property type="entry name" value="WH-like_DNA-bd_sf"/>
</dbReference>
<dbReference type="InterPro" id="IPR008920">
    <property type="entry name" value="TF_FadR/GntR_C"/>
</dbReference>
<dbReference type="InterPro" id="IPR036390">
    <property type="entry name" value="WH_DNA-bd_sf"/>
</dbReference>
<evidence type="ECO:0000259" key="4">
    <source>
        <dbReference type="PROSITE" id="PS50949"/>
    </source>
</evidence>
<dbReference type="PANTHER" id="PTHR43537:SF5">
    <property type="entry name" value="UXU OPERON TRANSCRIPTIONAL REGULATOR"/>
    <property type="match status" value="1"/>
</dbReference>
<dbReference type="InterPro" id="IPR011711">
    <property type="entry name" value="GntR_C"/>
</dbReference>
<dbReference type="InterPro" id="IPR000524">
    <property type="entry name" value="Tscrpt_reg_HTH_GntR"/>
</dbReference>
<dbReference type="Gene3D" id="1.10.10.10">
    <property type="entry name" value="Winged helix-like DNA-binding domain superfamily/Winged helix DNA-binding domain"/>
    <property type="match status" value="1"/>
</dbReference>
<feature type="domain" description="HTH gntR-type" evidence="4">
    <location>
        <begin position="8"/>
        <end position="75"/>
    </location>
</feature>
<name>A0ABS9EJN4_9BACT</name>